<keyword evidence="5" id="KW-0934">Plastid</keyword>
<dbReference type="Pfam" id="PF00886">
    <property type="entry name" value="Ribosomal_S16"/>
    <property type="match status" value="1"/>
</dbReference>
<dbReference type="GO" id="GO:0009507">
    <property type="term" value="C:chloroplast"/>
    <property type="evidence" value="ECO:0007669"/>
    <property type="project" value="UniProtKB-SubCell"/>
</dbReference>
<keyword evidence="2 4" id="KW-0689">Ribosomal protein</keyword>
<dbReference type="InterPro" id="IPR020592">
    <property type="entry name" value="Ribosomal_bS16_CS"/>
</dbReference>
<reference evidence="5" key="1">
    <citation type="journal article" date="2017" name="J. Phycol.">
        <title>Analysis of chloroplast genomes and a supermatrix inform reclassification of the Rhodomelaceae (Rhodophyta).</title>
        <authorList>
            <person name="Diaz-Tapia P."/>
            <person name="Maggs C.A."/>
            <person name="West J.A."/>
            <person name="Verbruggen H."/>
        </authorList>
    </citation>
    <scope>NUCLEOTIDE SEQUENCE</scope>
    <source>
        <strain evidence="5">PD1676</strain>
    </source>
</reference>
<accession>A0A1Z1MS57</accession>
<dbReference type="InterPro" id="IPR000307">
    <property type="entry name" value="Ribosomal_bS16"/>
</dbReference>
<name>A0A1Z1MS57_9FLOR</name>
<dbReference type="GO" id="GO:0015935">
    <property type="term" value="C:small ribosomal subunit"/>
    <property type="evidence" value="ECO:0007669"/>
    <property type="project" value="TreeGrafter"/>
</dbReference>
<protein>
    <recommendedName>
        <fullName evidence="4">Small ribosomal subunit protein bS16c</fullName>
    </recommendedName>
</protein>
<dbReference type="PANTHER" id="PTHR12919:SF20">
    <property type="entry name" value="SMALL RIBOSOMAL SUBUNIT PROTEIN BS16M"/>
    <property type="match status" value="1"/>
</dbReference>
<dbReference type="AlphaFoldDB" id="A0A1Z1MS57"/>
<evidence type="ECO:0000313" key="5">
    <source>
        <dbReference type="EMBL" id="ARW68601.1"/>
    </source>
</evidence>
<dbReference type="Gene3D" id="3.30.1320.10">
    <property type="match status" value="1"/>
</dbReference>
<dbReference type="PANTHER" id="PTHR12919">
    <property type="entry name" value="30S RIBOSOMAL PROTEIN S16"/>
    <property type="match status" value="1"/>
</dbReference>
<evidence type="ECO:0000256" key="3">
    <source>
        <dbReference type="ARBA" id="ARBA00023274"/>
    </source>
</evidence>
<organism evidence="5">
    <name type="scientific">Taenioma perpusillum</name>
    <dbReference type="NCBI Taxonomy" id="210852"/>
    <lineage>
        <taxon>Eukaryota</taxon>
        <taxon>Rhodophyta</taxon>
        <taxon>Florideophyceae</taxon>
        <taxon>Rhodymeniophycidae</taxon>
        <taxon>Ceramiales</taxon>
        <taxon>Delesseriaceae</taxon>
        <taxon>Taenioma</taxon>
    </lineage>
</organism>
<dbReference type="SUPFAM" id="SSF54565">
    <property type="entry name" value="Ribosomal protein S16"/>
    <property type="match status" value="1"/>
</dbReference>
<keyword evidence="3 4" id="KW-0687">Ribonucleoprotein</keyword>
<sequence>MLKIRLKRLGKKKKPFYRIIIIDSRKKRDGQPIEEVGFYDPFTKTSKVDIIQINKRLKQGAKVTKTTQNIINKHTIL</sequence>
<comment type="similarity">
    <text evidence="1 4">Belongs to the bacterial ribosomal protein bS16 family.</text>
</comment>
<dbReference type="EMBL" id="MF101452">
    <property type="protein sequence ID" value="ARW68601.1"/>
    <property type="molecule type" value="Genomic_DNA"/>
</dbReference>
<dbReference type="HAMAP" id="MF_00385">
    <property type="entry name" value="Ribosomal_bS16"/>
    <property type="match status" value="1"/>
</dbReference>
<dbReference type="PROSITE" id="PS00732">
    <property type="entry name" value="RIBOSOMAL_S16"/>
    <property type="match status" value="1"/>
</dbReference>
<gene>
    <name evidence="4 5" type="primary">rps16</name>
</gene>
<comment type="subcellular location">
    <subcellularLocation>
        <location evidence="4">Plastid</location>
        <location evidence="4">Chloroplast</location>
    </subcellularLocation>
</comment>
<keyword evidence="5" id="KW-0150">Chloroplast</keyword>
<dbReference type="GeneID" id="33361859"/>
<dbReference type="GO" id="GO:0003735">
    <property type="term" value="F:structural constituent of ribosome"/>
    <property type="evidence" value="ECO:0007669"/>
    <property type="project" value="InterPro"/>
</dbReference>
<evidence type="ECO:0000256" key="2">
    <source>
        <dbReference type="ARBA" id="ARBA00022980"/>
    </source>
</evidence>
<geneLocation type="chloroplast" evidence="5"/>
<proteinExistence type="inferred from homology"/>
<dbReference type="NCBIfam" id="TIGR00002">
    <property type="entry name" value="S16"/>
    <property type="match status" value="1"/>
</dbReference>
<evidence type="ECO:0000256" key="4">
    <source>
        <dbReference type="HAMAP-Rule" id="MF_00385"/>
    </source>
</evidence>
<dbReference type="RefSeq" id="YP_009399204.1">
    <property type="nucleotide sequence ID" value="NC_035295.1"/>
</dbReference>
<evidence type="ECO:0000256" key="1">
    <source>
        <dbReference type="ARBA" id="ARBA00006668"/>
    </source>
</evidence>
<dbReference type="InterPro" id="IPR023803">
    <property type="entry name" value="Ribosomal_bS16_dom_sf"/>
</dbReference>
<dbReference type="GO" id="GO:0005739">
    <property type="term" value="C:mitochondrion"/>
    <property type="evidence" value="ECO:0007669"/>
    <property type="project" value="GOC"/>
</dbReference>
<dbReference type="GO" id="GO:0032543">
    <property type="term" value="P:mitochondrial translation"/>
    <property type="evidence" value="ECO:0007669"/>
    <property type="project" value="TreeGrafter"/>
</dbReference>